<reference evidence="1" key="1">
    <citation type="submission" date="2021-06" db="EMBL/GenBank/DDBJ databases">
        <authorList>
            <person name="Kallberg Y."/>
            <person name="Tangrot J."/>
            <person name="Rosling A."/>
        </authorList>
    </citation>
    <scope>NUCLEOTIDE SEQUENCE</scope>
    <source>
        <strain evidence="1">IL203A</strain>
    </source>
</reference>
<dbReference type="EMBL" id="CAJVPU010001774">
    <property type="protein sequence ID" value="CAG8488006.1"/>
    <property type="molecule type" value="Genomic_DNA"/>
</dbReference>
<evidence type="ECO:0000313" key="2">
    <source>
        <dbReference type="Proteomes" id="UP000789702"/>
    </source>
</evidence>
<proteinExistence type="predicted"/>
<sequence>KGKHKGAQCRYCTTLWARERAQDMKAYLGIRCKGKLPREIQLRNTKSELNYVDLNFPQEDFLSIFNKIASSIKDSTDLFGEKKLIFFSKELIEGLLEELLEEDIESLDESDNLDQENFTNLIPKILKNLHYLIKKAAVVQKHLKRNCHDKNVEFRLMLIESRICRYVRFYKKVEQLSPD</sequence>
<gene>
    <name evidence="1" type="ORF">DHETER_LOCUS2427</name>
</gene>
<evidence type="ECO:0000313" key="1">
    <source>
        <dbReference type="EMBL" id="CAG8488006.1"/>
    </source>
</evidence>
<feature type="non-terminal residue" evidence="1">
    <location>
        <position position="1"/>
    </location>
</feature>
<accession>A0ACA9KSJ8</accession>
<dbReference type="Proteomes" id="UP000789702">
    <property type="component" value="Unassembled WGS sequence"/>
</dbReference>
<keyword evidence="2" id="KW-1185">Reference proteome</keyword>
<organism evidence="1 2">
    <name type="scientific">Dentiscutata heterogama</name>
    <dbReference type="NCBI Taxonomy" id="1316150"/>
    <lineage>
        <taxon>Eukaryota</taxon>
        <taxon>Fungi</taxon>
        <taxon>Fungi incertae sedis</taxon>
        <taxon>Mucoromycota</taxon>
        <taxon>Glomeromycotina</taxon>
        <taxon>Glomeromycetes</taxon>
        <taxon>Diversisporales</taxon>
        <taxon>Gigasporaceae</taxon>
        <taxon>Dentiscutata</taxon>
    </lineage>
</organism>
<protein>
    <submittedName>
        <fullName evidence="1">1615_t:CDS:1</fullName>
    </submittedName>
</protein>
<name>A0ACA9KSJ8_9GLOM</name>
<comment type="caution">
    <text evidence="1">The sequence shown here is derived from an EMBL/GenBank/DDBJ whole genome shotgun (WGS) entry which is preliminary data.</text>
</comment>